<proteinExistence type="predicted"/>
<sequence>CLDQNEDCAFLATIGECDKNPSYMYTNCKKSCNMCPFNTHVPGVSESKFIFGFFYPVVLHFSCSTRFLLLFLLKANEILKTKCNKNTLQIIYSEGNFTNGRWGLVLIWEW</sequence>
<feature type="domain" description="ShKT" evidence="3">
    <location>
        <begin position="1"/>
        <end position="35"/>
    </location>
</feature>
<comment type="caution">
    <text evidence="1">Lacks conserved residue(s) required for the propagation of feature annotation.</text>
</comment>
<dbReference type="PROSITE" id="PS51670">
    <property type="entry name" value="SHKT"/>
    <property type="match status" value="1"/>
</dbReference>
<dbReference type="Pfam" id="PF01549">
    <property type="entry name" value="ShK"/>
    <property type="match status" value="1"/>
</dbReference>
<dbReference type="AlphaFoldDB" id="A0A0L8HFL6"/>
<keyword evidence="1" id="KW-1015">Disulfide bond</keyword>
<reference evidence="4" key="1">
    <citation type="submission" date="2015-07" db="EMBL/GenBank/DDBJ databases">
        <title>MeaNS - Measles Nucleotide Surveillance Program.</title>
        <authorList>
            <person name="Tran T."/>
            <person name="Druce J."/>
        </authorList>
    </citation>
    <scope>NUCLEOTIDE SEQUENCE</scope>
    <source>
        <strain evidence="4">UCB-OBI-ISO-001</strain>
        <tissue evidence="4">Gonad</tissue>
    </source>
</reference>
<dbReference type="SMART" id="SM00254">
    <property type="entry name" value="ShKT"/>
    <property type="match status" value="1"/>
</dbReference>
<dbReference type="InterPro" id="IPR003582">
    <property type="entry name" value="ShKT_dom"/>
</dbReference>
<dbReference type="OrthoDB" id="291007at2759"/>
<evidence type="ECO:0000313" key="4">
    <source>
        <dbReference type="EMBL" id="KOF87570.1"/>
    </source>
</evidence>
<accession>A0A0L8HFL6</accession>
<dbReference type="EMBL" id="KQ418370">
    <property type="protein sequence ID" value="KOF87570.1"/>
    <property type="molecule type" value="Genomic_DNA"/>
</dbReference>
<protein>
    <recommendedName>
        <fullName evidence="3">ShKT domain-containing protein</fullName>
    </recommendedName>
</protein>
<gene>
    <name evidence="4" type="ORF">OCBIM_22016616mg</name>
</gene>
<keyword evidence="2" id="KW-0812">Transmembrane</keyword>
<name>A0A0L8HFL6_OCTBM</name>
<keyword evidence="2" id="KW-1133">Transmembrane helix</keyword>
<evidence type="ECO:0000256" key="2">
    <source>
        <dbReference type="SAM" id="Phobius"/>
    </source>
</evidence>
<evidence type="ECO:0000256" key="1">
    <source>
        <dbReference type="PROSITE-ProRule" id="PRU01005"/>
    </source>
</evidence>
<feature type="disulfide bond" evidence="1">
    <location>
        <begin position="1"/>
        <end position="35"/>
    </location>
</feature>
<feature type="transmembrane region" description="Helical" evidence="2">
    <location>
        <begin position="49"/>
        <end position="73"/>
    </location>
</feature>
<organism evidence="4">
    <name type="scientific">Octopus bimaculoides</name>
    <name type="common">California two-spotted octopus</name>
    <dbReference type="NCBI Taxonomy" id="37653"/>
    <lineage>
        <taxon>Eukaryota</taxon>
        <taxon>Metazoa</taxon>
        <taxon>Spiralia</taxon>
        <taxon>Lophotrochozoa</taxon>
        <taxon>Mollusca</taxon>
        <taxon>Cephalopoda</taxon>
        <taxon>Coleoidea</taxon>
        <taxon>Octopodiformes</taxon>
        <taxon>Octopoda</taxon>
        <taxon>Incirrata</taxon>
        <taxon>Octopodidae</taxon>
        <taxon>Octopus</taxon>
    </lineage>
</organism>
<evidence type="ECO:0000259" key="3">
    <source>
        <dbReference type="PROSITE" id="PS51670"/>
    </source>
</evidence>
<keyword evidence="2" id="KW-0472">Membrane</keyword>
<feature type="non-terminal residue" evidence="4">
    <location>
        <position position="1"/>
    </location>
</feature>